<feature type="transmembrane region" description="Helical" evidence="6">
    <location>
        <begin position="368"/>
        <end position="386"/>
    </location>
</feature>
<evidence type="ECO:0000256" key="2">
    <source>
        <dbReference type="ARBA" id="ARBA00022475"/>
    </source>
</evidence>
<dbReference type="Pfam" id="PF07690">
    <property type="entry name" value="MFS_1"/>
    <property type="match status" value="1"/>
</dbReference>
<name>A0A931I6A7_9NOCA</name>
<dbReference type="InterPro" id="IPR050189">
    <property type="entry name" value="MFS_Efflux_Transporters"/>
</dbReference>
<feature type="transmembrane region" description="Helical" evidence="6">
    <location>
        <begin position="84"/>
        <end position="107"/>
    </location>
</feature>
<keyword evidence="3 6" id="KW-0812">Transmembrane</keyword>
<evidence type="ECO:0000259" key="7">
    <source>
        <dbReference type="PROSITE" id="PS50850"/>
    </source>
</evidence>
<evidence type="ECO:0000256" key="3">
    <source>
        <dbReference type="ARBA" id="ARBA00022692"/>
    </source>
</evidence>
<keyword evidence="2" id="KW-1003">Cell membrane</keyword>
<feature type="transmembrane region" description="Helical" evidence="6">
    <location>
        <begin position="113"/>
        <end position="133"/>
    </location>
</feature>
<dbReference type="Proteomes" id="UP000655751">
    <property type="component" value="Unassembled WGS sequence"/>
</dbReference>
<proteinExistence type="predicted"/>
<evidence type="ECO:0000256" key="6">
    <source>
        <dbReference type="SAM" id="Phobius"/>
    </source>
</evidence>
<accession>A0A931I6A7</accession>
<reference evidence="8" key="1">
    <citation type="submission" date="2020-11" db="EMBL/GenBank/DDBJ databases">
        <title>Nocardia NEAU-351.nov., a novel actinomycete isolated from the cow dung.</title>
        <authorList>
            <person name="Zhang X."/>
        </authorList>
    </citation>
    <scope>NUCLEOTIDE SEQUENCE</scope>
    <source>
        <strain evidence="8">NEAU-351</strain>
    </source>
</reference>
<protein>
    <submittedName>
        <fullName evidence="8">MFS transporter</fullName>
    </submittedName>
</protein>
<dbReference type="Gene3D" id="1.20.1250.20">
    <property type="entry name" value="MFS general substrate transporter like domains"/>
    <property type="match status" value="1"/>
</dbReference>
<dbReference type="CDD" id="cd17324">
    <property type="entry name" value="MFS_NepI_like"/>
    <property type="match status" value="1"/>
</dbReference>
<keyword evidence="9" id="KW-1185">Reference proteome</keyword>
<dbReference type="SUPFAM" id="SSF103473">
    <property type="entry name" value="MFS general substrate transporter"/>
    <property type="match status" value="1"/>
</dbReference>
<keyword evidence="4 6" id="KW-1133">Transmembrane helix</keyword>
<feature type="domain" description="Major facilitator superfamily (MFS) profile" evidence="7">
    <location>
        <begin position="18"/>
        <end position="398"/>
    </location>
</feature>
<gene>
    <name evidence="8" type="ORF">IT779_05095</name>
</gene>
<dbReference type="PROSITE" id="PS50850">
    <property type="entry name" value="MFS"/>
    <property type="match status" value="1"/>
</dbReference>
<evidence type="ECO:0000313" key="8">
    <source>
        <dbReference type="EMBL" id="MBH0775664.1"/>
    </source>
</evidence>
<dbReference type="GO" id="GO:0022857">
    <property type="term" value="F:transmembrane transporter activity"/>
    <property type="evidence" value="ECO:0007669"/>
    <property type="project" value="InterPro"/>
</dbReference>
<feature type="transmembrane region" description="Helical" evidence="6">
    <location>
        <begin position="16"/>
        <end position="40"/>
    </location>
</feature>
<dbReference type="EMBL" id="JADMLG010000002">
    <property type="protein sequence ID" value="MBH0775664.1"/>
    <property type="molecule type" value="Genomic_DNA"/>
</dbReference>
<dbReference type="InterPro" id="IPR011701">
    <property type="entry name" value="MFS"/>
</dbReference>
<sequence length="403" mass="41495">MAASVPTGTSTTRRDWLSVLVVAVGVFTVTATEMMPIGLLPDIAADLGVSEGAAGLGVTLFGVLAGFLAPPATMLSGRVDRRTLLLVISTVFTVGNAACGLSPNYLMYMVSRFGTGVIHGLMWSIVASIAIRLVHERDSVRATSVVFSGISLALVLGVPFGSVLGAVFGWRWAFLALAVLSAACLPLVRLLLPRLPATGQLSPAQFRPLLRSKTLLTACTLTAIIVIGNYAAYTYIAPFLNTERGVDLTLIGPFLLAYGIAGVVGNFLSGAVITRTGSVRGVLVVFTVVLALALTCLLVTNWIPLVAVVLIVWGVAYSGLPVALQTLVLATGPDGGEAATSLYVLVFNCSIAAGALFGALGIDTGGASTPILLGAVFSTLAVAVAMSMKTVALNPATEPVAHR</sequence>
<dbReference type="PANTHER" id="PTHR43124:SF3">
    <property type="entry name" value="CHLORAMPHENICOL EFFLUX PUMP RV0191"/>
    <property type="match status" value="1"/>
</dbReference>
<feature type="transmembrane region" description="Helical" evidence="6">
    <location>
        <begin position="281"/>
        <end position="300"/>
    </location>
</feature>
<organism evidence="8 9">
    <name type="scientific">Nocardia bovistercoris</name>
    <dbReference type="NCBI Taxonomy" id="2785916"/>
    <lineage>
        <taxon>Bacteria</taxon>
        <taxon>Bacillati</taxon>
        <taxon>Actinomycetota</taxon>
        <taxon>Actinomycetes</taxon>
        <taxon>Mycobacteriales</taxon>
        <taxon>Nocardiaceae</taxon>
        <taxon>Nocardia</taxon>
    </lineage>
</organism>
<dbReference type="InterPro" id="IPR020846">
    <property type="entry name" value="MFS_dom"/>
</dbReference>
<dbReference type="InterPro" id="IPR036259">
    <property type="entry name" value="MFS_trans_sf"/>
</dbReference>
<feature type="transmembrane region" description="Helical" evidence="6">
    <location>
        <begin position="213"/>
        <end position="236"/>
    </location>
</feature>
<dbReference type="AlphaFoldDB" id="A0A931I6A7"/>
<feature type="transmembrane region" description="Helical" evidence="6">
    <location>
        <begin position="172"/>
        <end position="192"/>
    </location>
</feature>
<dbReference type="GO" id="GO:0005886">
    <property type="term" value="C:plasma membrane"/>
    <property type="evidence" value="ECO:0007669"/>
    <property type="project" value="UniProtKB-SubCell"/>
</dbReference>
<feature type="transmembrane region" description="Helical" evidence="6">
    <location>
        <begin position="306"/>
        <end position="330"/>
    </location>
</feature>
<feature type="transmembrane region" description="Helical" evidence="6">
    <location>
        <begin position="248"/>
        <end position="269"/>
    </location>
</feature>
<evidence type="ECO:0000256" key="1">
    <source>
        <dbReference type="ARBA" id="ARBA00004651"/>
    </source>
</evidence>
<evidence type="ECO:0000256" key="4">
    <source>
        <dbReference type="ARBA" id="ARBA00022989"/>
    </source>
</evidence>
<evidence type="ECO:0000256" key="5">
    <source>
        <dbReference type="ARBA" id="ARBA00023136"/>
    </source>
</evidence>
<feature type="transmembrane region" description="Helical" evidence="6">
    <location>
        <begin position="145"/>
        <end position="166"/>
    </location>
</feature>
<keyword evidence="5 6" id="KW-0472">Membrane</keyword>
<comment type="subcellular location">
    <subcellularLocation>
        <location evidence="1">Cell membrane</location>
        <topology evidence="1">Multi-pass membrane protein</topology>
    </subcellularLocation>
</comment>
<evidence type="ECO:0000313" key="9">
    <source>
        <dbReference type="Proteomes" id="UP000655751"/>
    </source>
</evidence>
<feature type="transmembrane region" description="Helical" evidence="6">
    <location>
        <begin position="342"/>
        <end position="362"/>
    </location>
</feature>
<dbReference type="RefSeq" id="WP_196148009.1">
    <property type="nucleotide sequence ID" value="NZ_JADMLG010000002.1"/>
</dbReference>
<feature type="transmembrane region" description="Helical" evidence="6">
    <location>
        <begin position="52"/>
        <end position="72"/>
    </location>
</feature>
<comment type="caution">
    <text evidence="8">The sequence shown here is derived from an EMBL/GenBank/DDBJ whole genome shotgun (WGS) entry which is preliminary data.</text>
</comment>
<dbReference type="PANTHER" id="PTHR43124">
    <property type="entry name" value="PURINE EFFLUX PUMP PBUE"/>
    <property type="match status" value="1"/>
</dbReference>